<dbReference type="InterPro" id="IPR050809">
    <property type="entry name" value="UgpAE/MalFG_permease"/>
</dbReference>
<feature type="transmembrane region" description="Helical" evidence="7">
    <location>
        <begin position="156"/>
        <end position="181"/>
    </location>
</feature>
<evidence type="ECO:0000313" key="10">
    <source>
        <dbReference type="Proteomes" id="UP000033900"/>
    </source>
</evidence>
<evidence type="ECO:0000256" key="7">
    <source>
        <dbReference type="RuleBase" id="RU363032"/>
    </source>
</evidence>
<keyword evidence="5 7" id="KW-1133">Transmembrane helix</keyword>
<feature type="transmembrane region" description="Helical" evidence="7">
    <location>
        <begin position="263"/>
        <end position="283"/>
    </location>
</feature>
<feature type="transmembrane region" description="Helical" evidence="7">
    <location>
        <begin position="12"/>
        <end position="37"/>
    </location>
</feature>
<keyword evidence="3" id="KW-1003">Cell membrane</keyword>
<comment type="subcellular location">
    <subcellularLocation>
        <location evidence="1 7">Cell membrane</location>
        <topology evidence="1 7">Multi-pass membrane protein</topology>
    </subcellularLocation>
</comment>
<dbReference type="PANTHER" id="PTHR43227">
    <property type="entry name" value="BLL4140 PROTEIN"/>
    <property type="match status" value="1"/>
</dbReference>
<dbReference type="GO" id="GO:0055085">
    <property type="term" value="P:transmembrane transport"/>
    <property type="evidence" value="ECO:0007669"/>
    <property type="project" value="InterPro"/>
</dbReference>
<organism evidence="9 10">
    <name type="scientific">Microbacterium hydrocarbonoxydans</name>
    <dbReference type="NCBI Taxonomy" id="273678"/>
    <lineage>
        <taxon>Bacteria</taxon>
        <taxon>Bacillati</taxon>
        <taxon>Actinomycetota</taxon>
        <taxon>Actinomycetes</taxon>
        <taxon>Micrococcales</taxon>
        <taxon>Microbacteriaceae</taxon>
        <taxon>Microbacterium</taxon>
    </lineage>
</organism>
<name>A0A0M2HTP4_9MICO</name>
<keyword evidence="10" id="KW-1185">Reference proteome</keyword>
<comment type="similarity">
    <text evidence="7">Belongs to the binding-protein-dependent transport system permease family.</text>
</comment>
<proteinExistence type="inferred from homology"/>
<dbReference type="CDD" id="cd06261">
    <property type="entry name" value="TM_PBP2"/>
    <property type="match status" value="1"/>
</dbReference>
<evidence type="ECO:0000256" key="5">
    <source>
        <dbReference type="ARBA" id="ARBA00022989"/>
    </source>
</evidence>
<dbReference type="InterPro" id="IPR035906">
    <property type="entry name" value="MetI-like_sf"/>
</dbReference>
<evidence type="ECO:0000313" key="9">
    <source>
        <dbReference type="EMBL" id="KJL47859.1"/>
    </source>
</evidence>
<dbReference type="EMBL" id="JYJB01000008">
    <property type="protein sequence ID" value="KJL47859.1"/>
    <property type="molecule type" value="Genomic_DNA"/>
</dbReference>
<keyword evidence="4 7" id="KW-0812">Transmembrane</keyword>
<evidence type="ECO:0000256" key="6">
    <source>
        <dbReference type="ARBA" id="ARBA00023136"/>
    </source>
</evidence>
<evidence type="ECO:0000259" key="8">
    <source>
        <dbReference type="PROSITE" id="PS50928"/>
    </source>
</evidence>
<dbReference type="PATRIC" id="fig|273678.4.peg.1485"/>
<dbReference type="RefSeq" id="WP_045257141.1">
    <property type="nucleotide sequence ID" value="NZ_JYJB01000008.1"/>
</dbReference>
<accession>A0A0M2HTP4</accession>
<dbReference type="PANTHER" id="PTHR43227:SF11">
    <property type="entry name" value="BLL4140 PROTEIN"/>
    <property type="match status" value="1"/>
</dbReference>
<dbReference type="Gene3D" id="1.10.3720.10">
    <property type="entry name" value="MetI-like"/>
    <property type="match status" value="1"/>
</dbReference>
<evidence type="ECO:0000256" key="1">
    <source>
        <dbReference type="ARBA" id="ARBA00004651"/>
    </source>
</evidence>
<sequence>MTQRRQALTGLTFTSPAIIAFLIFWLLPVALTLFYSFTTWRLGSDPSFVGVENFIDLLADPLFIKATGASLKIAAFAVIPSLLLAMLLAIALADPRIRLGRLWRVLFMIPVVTDWVATGLVWQLILLPNQGVLASVAQSLNLDFLVRVPWTSDATLAPIAIAVFIIWKQTSLYMIFFYAAIRSVPRDVIEAAHVDGATPWQVFWRIKWPLMRPITVFVVVLSFITTLGLFEPVYMLTGGGPANATRTLPIFLYENFFTYSQSGYASAAGVLFLAGSLAFAVICSRIMKEEA</sequence>
<dbReference type="AlphaFoldDB" id="A0A0M2HTP4"/>
<feature type="transmembrane region" description="Helical" evidence="7">
    <location>
        <begin position="105"/>
        <end position="125"/>
    </location>
</feature>
<evidence type="ECO:0000256" key="2">
    <source>
        <dbReference type="ARBA" id="ARBA00022448"/>
    </source>
</evidence>
<comment type="caution">
    <text evidence="9">The sequence shown here is derived from an EMBL/GenBank/DDBJ whole genome shotgun (WGS) entry which is preliminary data.</text>
</comment>
<dbReference type="OrthoDB" id="4053402at2"/>
<dbReference type="InterPro" id="IPR000515">
    <property type="entry name" value="MetI-like"/>
</dbReference>
<feature type="transmembrane region" description="Helical" evidence="7">
    <location>
        <begin position="210"/>
        <end position="230"/>
    </location>
</feature>
<keyword evidence="2 7" id="KW-0813">Transport</keyword>
<protein>
    <submittedName>
        <fullName evidence="9">Lactose transport system permease protein LacF</fullName>
    </submittedName>
</protein>
<dbReference type="PROSITE" id="PS50928">
    <property type="entry name" value="ABC_TM1"/>
    <property type="match status" value="1"/>
</dbReference>
<evidence type="ECO:0000256" key="3">
    <source>
        <dbReference type="ARBA" id="ARBA00022475"/>
    </source>
</evidence>
<keyword evidence="6 7" id="KW-0472">Membrane</keyword>
<reference evidence="9 10" key="1">
    <citation type="submission" date="2015-02" db="EMBL/GenBank/DDBJ databases">
        <title>Draft genome sequences of ten Microbacterium spp. with emphasis on heavy metal contaminated environments.</title>
        <authorList>
            <person name="Corretto E."/>
        </authorList>
    </citation>
    <scope>NUCLEOTIDE SEQUENCE [LARGE SCALE GENOMIC DNA]</scope>
    <source>
        <strain evidence="9 10">SA35</strain>
    </source>
</reference>
<gene>
    <name evidence="9" type="primary">lacF_10</name>
    <name evidence="9" type="ORF">RS84_01487</name>
</gene>
<evidence type="ECO:0000256" key="4">
    <source>
        <dbReference type="ARBA" id="ARBA00022692"/>
    </source>
</evidence>
<dbReference type="STRING" id="273678.RS84_01487"/>
<dbReference type="SUPFAM" id="SSF161098">
    <property type="entry name" value="MetI-like"/>
    <property type="match status" value="1"/>
</dbReference>
<feature type="transmembrane region" description="Helical" evidence="7">
    <location>
        <begin position="73"/>
        <end position="93"/>
    </location>
</feature>
<dbReference type="Proteomes" id="UP000033900">
    <property type="component" value="Unassembled WGS sequence"/>
</dbReference>
<dbReference type="GO" id="GO:0005886">
    <property type="term" value="C:plasma membrane"/>
    <property type="evidence" value="ECO:0007669"/>
    <property type="project" value="UniProtKB-SubCell"/>
</dbReference>
<feature type="domain" description="ABC transmembrane type-1" evidence="8">
    <location>
        <begin position="67"/>
        <end position="283"/>
    </location>
</feature>
<dbReference type="Pfam" id="PF00528">
    <property type="entry name" value="BPD_transp_1"/>
    <property type="match status" value="1"/>
</dbReference>